<organism evidence="3 4">
    <name type="scientific">Cinara cedri</name>
    <dbReference type="NCBI Taxonomy" id="506608"/>
    <lineage>
        <taxon>Eukaryota</taxon>
        <taxon>Metazoa</taxon>
        <taxon>Ecdysozoa</taxon>
        <taxon>Arthropoda</taxon>
        <taxon>Hexapoda</taxon>
        <taxon>Insecta</taxon>
        <taxon>Pterygota</taxon>
        <taxon>Neoptera</taxon>
        <taxon>Paraneoptera</taxon>
        <taxon>Hemiptera</taxon>
        <taxon>Sternorrhyncha</taxon>
        <taxon>Aphidomorpha</taxon>
        <taxon>Aphidoidea</taxon>
        <taxon>Aphididae</taxon>
        <taxon>Lachninae</taxon>
        <taxon>Cinara</taxon>
    </lineage>
</organism>
<keyword evidence="1" id="KW-0732">Signal</keyword>
<dbReference type="Pfam" id="PF21355">
    <property type="entry name" value="TRAF-mep_MATH"/>
    <property type="match status" value="1"/>
</dbReference>
<dbReference type="InterPro" id="IPR049342">
    <property type="entry name" value="TRAF1-6_MATH_dom"/>
</dbReference>
<dbReference type="EMBL" id="CABPRJ010000497">
    <property type="protein sequence ID" value="VVC29707.1"/>
    <property type="molecule type" value="Genomic_DNA"/>
</dbReference>
<sequence length="330" mass="35719">MAATDMFVVLLLVVALLSTARQTGVRPADVRDRTQNVSLSDAFPADNGTASSDAAIDVQYTSCKVITDRIVATAEGKFSRFCRGICNITETNAKLHRIETLLTADAEHMKSRLYNLERTLFDGNNVIRRSDIHESGGGGGQQPLLAAGDTGRLREIGTYNGTVFAATDGGGRPVGRATSSAFVYYWRVDAFWRLTFADGGSGGRARSPPFYVSPRSYRIALTVHSDPAAGTVRVAAVNAAGEYDAGLRWPFAHRIRLSVLDQTDVGPEDIVSRVWDDVRCGVPASTPPAAPNQLRLDDVCASMEFRHGVLTHRRYAAGDALLVKLTVFLQ</sequence>
<dbReference type="OrthoDB" id="6475149at2759"/>
<evidence type="ECO:0000259" key="2">
    <source>
        <dbReference type="Pfam" id="PF21355"/>
    </source>
</evidence>
<name>A0A5E4ME83_9HEMI</name>
<feature type="chain" id="PRO_5022973463" evidence="1">
    <location>
        <begin position="21"/>
        <end position="330"/>
    </location>
</feature>
<reference evidence="3 4" key="1">
    <citation type="submission" date="2019-08" db="EMBL/GenBank/DDBJ databases">
        <authorList>
            <person name="Alioto T."/>
            <person name="Alioto T."/>
            <person name="Gomez Garrido J."/>
        </authorList>
    </citation>
    <scope>NUCLEOTIDE SEQUENCE [LARGE SCALE GENOMIC DNA]</scope>
</reference>
<protein>
    <submittedName>
        <fullName evidence="3">TRAF-like</fullName>
    </submittedName>
</protein>
<dbReference type="SUPFAM" id="SSF49599">
    <property type="entry name" value="TRAF domain-like"/>
    <property type="match status" value="1"/>
</dbReference>
<dbReference type="InterPro" id="IPR008974">
    <property type="entry name" value="TRAF-like"/>
</dbReference>
<dbReference type="AlphaFoldDB" id="A0A5E4ME83"/>
<dbReference type="Gene3D" id="2.60.210.10">
    <property type="entry name" value="Apoptosis, Tumor Necrosis Factor Receptor Associated Protein 2, Chain A"/>
    <property type="match status" value="1"/>
</dbReference>
<evidence type="ECO:0000256" key="1">
    <source>
        <dbReference type="SAM" id="SignalP"/>
    </source>
</evidence>
<gene>
    <name evidence="3" type="ORF">CINCED_3A010191</name>
</gene>
<feature type="domain" description="TRAF1-6 MATH" evidence="2">
    <location>
        <begin position="206"/>
        <end position="324"/>
    </location>
</feature>
<keyword evidence="4" id="KW-1185">Reference proteome</keyword>
<dbReference type="Proteomes" id="UP000325440">
    <property type="component" value="Unassembled WGS sequence"/>
</dbReference>
<evidence type="ECO:0000313" key="4">
    <source>
        <dbReference type="Proteomes" id="UP000325440"/>
    </source>
</evidence>
<proteinExistence type="predicted"/>
<feature type="signal peptide" evidence="1">
    <location>
        <begin position="1"/>
        <end position="20"/>
    </location>
</feature>
<evidence type="ECO:0000313" key="3">
    <source>
        <dbReference type="EMBL" id="VVC29707.1"/>
    </source>
</evidence>
<accession>A0A5E4ME83</accession>